<dbReference type="RefSeq" id="XP_033603857.1">
    <property type="nucleotide sequence ID" value="XM_033746620.1"/>
</dbReference>
<organism evidence="2 3">
    <name type="scientific">Pseudovirgaria hyperparasitica</name>
    <dbReference type="NCBI Taxonomy" id="470096"/>
    <lineage>
        <taxon>Eukaryota</taxon>
        <taxon>Fungi</taxon>
        <taxon>Dikarya</taxon>
        <taxon>Ascomycota</taxon>
        <taxon>Pezizomycotina</taxon>
        <taxon>Dothideomycetes</taxon>
        <taxon>Dothideomycetes incertae sedis</taxon>
        <taxon>Acrospermales</taxon>
        <taxon>Acrospermaceae</taxon>
        <taxon>Pseudovirgaria</taxon>
    </lineage>
</organism>
<dbReference type="AlphaFoldDB" id="A0A6A6WHD7"/>
<dbReference type="EMBL" id="ML996567">
    <property type="protein sequence ID" value="KAF2761406.1"/>
    <property type="molecule type" value="Genomic_DNA"/>
</dbReference>
<dbReference type="Proteomes" id="UP000799437">
    <property type="component" value="Unassembled WGS sequence"/>
</dbReference>
<dbReference type="GeneID" id="54487674"/>
<proteinExistence type="predicted"/>
<sequence>MPRDGSGAADNAIDAGQTQVHGVGKSDAIPDHTKTNVAPMPEPEKGAAIEGMDASGGGSAGIAQRTNEQLQKEALGKK</sequence>
<dbReference type="OrthoDB" id="3439627at2759"/>
<evidence type="ECO:0000313" key="3">
    <source>
        <dbReference type="Proteomes" id="UP000799437"/>
    </source>
</evidence>
<name>A0A6A6WHD7_9PEZI</name>
<evidence type="ECO:0000256" key="1">
    <source>
        <dbReference type="SAM" id="MobiDB-lite"/>
    </source>
</evidence>
<reference evidence="2" key="1">
    <citation type="journal article" date="2020" name="Stud. Mycol.">
        <title>101 Dothideomycetes genomes: a test case for predicting lifestyles and emergence of pathogens.</title>
        <authorList>
            <person name="Haridas S."/>
            <person name="Albert R."/>
            <person name="Binder M."/>
            <person name="Bloem J."/>
            <person name="Labutti K."/>
            <person name="Salamov A."/>
            <person name="Andreopoulos B."/>
            <person name="Baker S."/>
            <person name="Barry K."/>
            <person name="Bills G."/>
            <person name="Bluhm B."/>
            <person name="Cannon C."/>
            <person name="Castanera R."/>
            <person name="Culley D."/>
            <person name="Daum C."/>
            <person name="Ezra D."/>
            <person name="Gonzalez J."/>
            <person name="Henrissat B."/>
            <person name="Kuo A."/>
            <person name="Liang C."/>
            <person name="Lipzen A."/>
            <person name="Lutzoni F."/>
            <person name="Magnuson J."/>
            <person name="Mondo S."/>
            <person name="Nolan M."/>
            <person name="Ohm R."/>
            <person name="Pangilinan J."/>
            <person name="Park H.-J."/>
            <person name="Ramirez L."/>
            <person name="Alfaro M."/>
            <person name="Sun H."/>
            <person name="Tritt A."/>
            <person name="Yoshinaga Y."/>
            <person name="Zwiers L.-H."/>
            <person name="Turgeon B."/>
            <person name="Goodwin S."/>
            <person name="Spatafora J."/>
            <person name="Crous P."/>
            <person name="Grigoriev I."/>
        </authorList>
    </citation>
    <scope>NUCLEOTIDE SEQUENCE</scope>
    <source>
        <strain evidence="2">CBS 121739</strain>
    </source>
</reference>
<feature type="region of interest" description="Disordered" evidence="1">
    <location>
        <begin position="1"/>
        <end position="78"/>
    </location>
</feature>
<accession>A0A6A6WHD7</accession>
<evidence type="ECO:0000313" key="2">
    <source>
        <dbReference type="EMBL" id="KAF2761406.1"/>
    </source>
</evidence>
<protein>
    <submittedName>
        <fullName evidence="2">Uncharacterized protein</fullName>
    </submittedName>
</protein>
<keyword evidence="3" id="KW-1185">Reference proteome</keyword>
<gene>
    <name evidence="2" type="ORF">EJ05DRAFT_497956</name>
</gene>